<feature type="domain" description="SAM-dependent MTase RsmB/NOP-type" evidence="7">
    <location>
        <begin position="187"/>
        <end position="470"/>
    </location>
</feature>
<feature type="region of interest" description="Disordered" evidence="6">
    <location>
        <begin position="1"/>
        <end position="40"/>
    </location>
</feature>
<dbReference type="InterPro" id="IPR001678">
    <property type="entry name" value="MeTrfase_RsmB-F_NOP2_dom"/>
</dbReference>
<evidence type="ECO:0000313" key="8">
    <source>
        <dbReference type="EMBL" id="USJ23035.1"/>
    </source>
</evidence>
<feature type="binding site" evidence="5">
    <location>
        <begin position="282"/>
        <end position="288"/>
    </location>
    <ligand>
        <name>S-adenosyl-L-methionine</name>
        <dbReference type="ChEBI" id="CHEBI:59789"/>
    </ligand>
</feature>
<organism evidence="8 9">
    <name type="scientific">Ensifer adhaerens</name>
    <name type="common">Sinorhizobium morelense</name>
    <dbReference type="NCBI Taxonomy" id="106592"/>
    <lineage>
        <taxon>Bacteria</taxon>
        <taxon>Pseudomonadati</taxon>
        <taxon>Pseudomonadota</taxon>
        <taxon>Alphaproteobacteria</taxon>
        <taxon>Hyphomicrobiales</taxon>
        <taxon>Rhizobiaceae</taxon>
        <taxon>Sinorhizobium/Ensifer group</taxon>
        <taxon>Ensifer</taxon>
    </lineage>
</organism>
<evidence type="ECO:0000256" key="3">
    <source>
        <dbReference type="ARBA" id="ARBA00022691"/>
    </source>
</evidence>
<accession>A0A9Q9D941</accession>
<name>A0A9Q9D941_ENSAD</name>
<evidence type="ECO:0000256" key="2">
    <source>
        <dbReference type="ARBA" id="ARBA00022679"/>
    </source>
</evidence>
<dbReference type="OrthoDB" id="9810297at2"/>
<keyword evidence="1 5" id="KW-0489">Methyltransferase</keyword>
<dbReference type="EMBL" id="CP098807">
    <property type="protein sequence ID" value="USJ23035.1"/>
    <property type="molecule type" value="Genomic_DNA"/>
</dbReference>
<proteinExistence type="inferred from homology"/>
<dbReference type="Gene3D" id="3.40.50.150">
    <property type="entry name" value="Vaccinia Virus protein VP39"/>
    <property type="match status" value="1"/>
</dbReference>
<reference evidence="8" key="1">
    <citation type="submission" date="2022-06" db="EMBL/GenBank/DDBJ databases">
        <title>Physiological and biochemical characterization and genomic elucidation of a strain of the genus Ensifer adhaerens M8 that combines arsenic oxidation and chromium reduction.</title>
        <authorList>
            <person name="Li X."/>
            <person name="Yu c."/>
        </authorList>
    </citation>
    <scope>NUCLEOTIDE SEQUENCE</scope>
    <source>
        <strain evidence="8">M8</strain>
    </source>
</reference>
<dbReference type="PANTHER" id="PTHR22807">
    <property type="entry name" value="NOP2 YEAST -RELATED NOL1/NOP2/FMU SUN DOMAIN-CONTAINING"/>
    <property type="match status" value="1"/>
</dbReference>
<dbReference type="InterPro" id="IPR023267">
    <property type="entry name" value="RCMT"/>
</dbReference>
<evidence type="ECO:0000256" key="1">
    <source>
        <dbReference type="ARBA" id="ARBA00022603"/>
    </source>
</evidence>
<dbReference type="InterPro" id="IPR006027">
    <property type="entry name" value="NusB_RsmB_TIM44"/>
</dbReference>
<evidence type="ECO:0000259" key="7">
    <source>
        <dbReference type="PROSITE" id="PS51686"/>
    </source>
</evidence>
<feature type="active site" description="Nucleophile" evidence="5">
    <location>
        <position position="398"/>
    </location>
</feature>
<protein>
    <submittedName>
        <fullName evidence="8">MFS transporter</fullName>
    </submittedName>
</protein>
<dbReference type="GO" id="GO:0001510">
    <property type="term" value="P:RNA methylation"/>
    <property type="evidence" value="ECO:0007669"/>
    <property type="project" value="InterPro"/>
</dbReference>
<dbReference type="PANTHER" id="PTHR22807:SF61">
    <property type="entry name" value="NOL1_NOP2_SUN FAMILY PROTEIN _ ANTITERMINATION NUSB DOMAIN-CONTAINING PROTEIN"/>
    <property type="match status" value="1"/>
</dbReference>
<feature type="binding site" evidence="5">
    <location>
        <position position="345"/>
    </location>
    <ligand>
        <name>S-adenosyl-L-methionine</name>
        <dbReference type="ChEBI" id="CHEBI:59789"/>
    </ligand>
</feature>
<dbReference type="PROSITE" id="PS51686">
    <property type="entry name" value="SAM_MT_RSMB_NOP"/>
    <property type="match status" value="1"/>
</dbReference>
<dbReference type="SUPFAM" id="SSF48013">
    <property type="entry name" value="NusB-like"/>
    <property type="match status" value="1"/>
</dbReference>
<dbReference type="RefSeq" id="WP_060521511.1">
    <property type="nucleotide sequence ID" value="NZ_CP098807.1"/>
</dbReference>
<keyword evidence="4 5" id="KW-0694">RNA-binding</keyword>
<dbReference type="SUPFAM" id="SSF53335">
    <property type="entry name" value="S-adenosyl-L-methionine-dependent methyltransferases"/>
    <property type="match status" value="1"/>
</dbReference>
<dbReference type="AlphaFoldDB" id="A0A9Q9D941"/>
<dbReference type="InterPro" id="IPR035926">
    <property type="entry name" value="NusB-like_sf"/>
</dbReference>
<dbReference type="Pfam" id="PF01029">
    <property type="entry name" value="NusB"/>
    <property type="match status" value="1"/>
</dbReference>
<keyword evidence="2 5" id="KW-0808">Transferase</keyword>
<dbReference type="Gene3D" id="1.10.940.10">
    <property type="entry name" value="NusB-like"/>
    <property type="match status" value="1"/>
</dbReference>
<feature type="binding site" evidence="5">
    <location>
        <position position="303"/>
    </location>
    <ligand>
        <name>S-adenosyl-L-methionine</name>
        <dbReference type="ChEBI" id="CHEBI:59789"/>
    </ligand>
</feature>
<dbReference type="GO" id="GO:0006355">
    <property type="term" value="P:regulation of DNA-templated transcription"/>
    <property type="evidence" value="ECO:0007669"/>
    <property type="project" value="InterPro"/>
</dbReference>
<comment type="similarity">
    <text evidence="5">Belongs to the class I-like SAM-binding methyltransferase superfamily. RsmB/NOP family.</text>
</comment>
<dbReference type="GO" id="GO:0003723">
    <property type="term" value="F:RNA binding"/>
    <property type="evidence" value="ECO:0007669"/>
    <property type="project" value="UniProtKB-UniRule"/>
</dbReference>
<keyword evidence="3 5" id="KW-0949">S-adenosyl-L-methionine</keyword>
<dbReference type="Pfam" id="PF01189">
    <property type="entry name" value="Methyltr_RsmB-F"/>
    <property type="match status" value="1"/>
</dbReference>
<dbReference type="GO" id="GO:0008173">
    <property type="term" value="F:RNA methyltransferase activity"/>
    <property type="evidence" value="ECO:0007669"/>
    <property type="project" value="InterPro"/>
</dbReference>
<dbReference type="CDD" id="cd02440">
    <property type="entry name" value="AdoMet_MTases"/>
    <property type="match status" value="1"/>
</dbReference>
<dbReference type="InterPro" id="IPR049560">
    <property type="entry name" value="MeTrfase_RsmB-F_NOP2_cat"/>
</dbReference>
<dbReference type="InterPro" id="IPR029063">
    <property type="entry name" value="SAM-dependent_MTases_sf"/>
</dbReference>
<dbReference type="Proteomes" id="UP001055460">
    <property type="component" value="Chromosome"/>
</dbReference>
<comment type="caution">
    <text evidence="5">Lacks conserved residue(s) required for the propagation of feature annotation.</text>
</comment>
<evidence type="ECO:0000313" key="9">
    <source>
        <dbReference type="Proteomes" id="UP001055460"/>
    </source>
</evidence>
<evidence type="ECO:0000256" key="6">
    <source>
        <dbReference type="SAM" id="MobiDB-lite"/>
    </source>
</evidence>
<sequence length="470" mass="50454">MSAENNNDSRPKRSHRNGGAAKSKKPAPAPRGPEKPGLRARQAAAKILAAVIDRKTSLDGMLDSEHGNPAYRELNDADRALVRAILNSALRHLPRVQAAINSLLQTPLPEGARALEHVLAVAAAQILYLDVPDHSAVDLAVEQAQNDPRNRRFANLVNAVLRRLSREKEAVLESTRHIPAMPEWFFERLIAHYGAAAAEKIAEAQLTPAAIDLSVKSEPAAWAERLGGTVLPTGSVRLGAFSGSIPSLAGFDDGGWWVQDAAASIPARLFGDLKGKRTVDLCAAPGGKTAQLILAGAEVTALDQSGSRLRRLKGNLKRLGLEAETKEVNMADFQPEALFDAALLDAPCSSTGTTRRHPDVLWTKGPEDIEKLADLQERLLRHALTVVKPGGTVVFSNCSLDPREGEEVVARVIGSGESYERVPISAADWPGLEDAITQVGEMRTTPAMLPLDAPFSSGLDGFYAAVIRRK</sequence>
<dbReference type="PRINTS" id="PR02008">
    <property type="entry name" value="RCMTFAMILY"/>
</dbReference>
<gene>
    <name evidence="8" type="ORF">NE863_17370</name>
</gene>
<evidence type="ECO:0000256" key="5">
    <source>
        <dbReference type="PROSITE-ProRule" id="PRU01023"/>
    </source>
</evidence>
<evidence type="ECO:0000256" key="4">
    <source>
        <dbReference type="ARBA" id="ARBA00022884"/>
    </source>
</evidence>